<keyword evidence="2 5" id="KW-0645">Protease</keyword>
<dbReference type="RefSeq" id="WP_170131349.1">
    <property type="nucleotide sequence ID" value="NZ_QGDQ01000006.1"/>
</dbReference>
<evidence type="ECO:0000256" key="4">
    <source>
        <dbReference type="ARBA" id="ARBA00022825"/>
    </source>
</evidence>
<dbReference type="InterPro" id="IPR000209">
    <property type="entry name" value="Peptidase_S8/S53_dom"/>
</dbReference>
<dbReference type="EMBL" id="QGDQ01000006">
    <property type="protein sequence ID" value="PWJ54613.1"/>
    <property type="molecule type" value="Genomic_DNA"/>
</dbReference>
<evidence type="ECO:0000256" key="1">
    <source>
        <dbReference type="ARBA" id="ARBA00011073"/>
    </source>
</evidence>
<dbReference type="InterPro" id="IPR036852">
    <property type="entry name" value="Peptidase_S8/S53_dom_sf"/>
</dbReference>
<reference evidence="7 8" key="1">
    <citation type="submission" date="2018-03" db="EMBL/GenBank/DDBJ databases">
        <title>Genomic Encyclopedia of Archaeal and Bacterial Type Strains, Phase II (KMG-II): from individual species to whole genera.</title>
        <authorList>
            <person name="Goeker M."/>
        </authorList>
    </citation>
    <scope>NUCLEOTIDE SEQUENCE [LARGE SCALE GENOMIC DNA]</scope>
    <source>
        <strain evidence="7 8">DSM 44889</strain>
    </source>
</reference>
<feature type="active site" description="Charge relay system" evidence="5">
    <location>
        <position position="89"/>
    </location>
</feature>
<organism evidence="7 8">
    <name type="scientific">Quadrisphaera granulorum</name>
    <dbReference type="NCBI Taxonomy" id="317664"/>
    <lineage>
        <taxon>Bacteria</taxon>
        <taxon>Bacillati</taxon>
        <taxon>Actinomycetota</taxon>
        <taxon>Actinomycetes</taxon>
        <taxon>Kineosporiales</taxon>
        <taxon>Kineosporiaceae</taxon>
        <taxon>Quadrisphaera</taxon>
    </lineage>
</organism>
<dbReference type="GO" id="GO:0006508">
    <property type="term" value="P:proteolysis"/>
    <property type="evidence" value="ECO:0007669"/>
    <property type="project" value="UniProtKB-KW"/>
</dbReference>
<dbReference type="Gene3D" id="3.40.50.200">
    <property type="entry name" value="Peptidase S8/S53 domain"/>
    <property type="match status" value="1"/>
</dbReference>
<dbReference type="InterPro" id="IPR050131">
    <property type="entry name" value="Peptidase_S8_subtilisin-like"/>
</dbReference>
<evidence type="ECO:0000259" key="6">
    <source>
        <dbReference type="Pfam" id="PF00082"/>
    </source>
</evidence>
<keyword evidence="3 5" id="KW-0378">Hydrolase</keyword>
<gene>
    <name evidence="7" type="ORF">BXY45_10656</name>
</gene>
<dbReference type="PROSITE" id="PS51892">
    <property type="entry name" value="SUBTILASE"/>
    <property type="match status" value="1"/>
</dbReference>
<comment type="similarity">
    <text evidence="1 5">Belongs to the peptidase S8 family.</text>
</comment>
<dbReference type="PANTHER" id="PTHR43806">
    <property type="entry name" value="PEPTIDASE S8"/>
    <property type="match status" value="1"/>
</dbReference>
<keyword evidence="4 5" id="KW-0720">Serine protease</keyword>
<dbReference type="PRINTS" id="PR00723">
    <property type="entry name" value="SUBTILISIN"/>
</dbReference>
<sequence length="271" mass="28028">MDVPAWAEAFAPDRLGTVDPLPLPQRITSEWAFGDGSGRGVKVAIIDSGVDARHPAVGSVAGGVVLEHDPEALDGVRVVEGPHEDLFGHGTACAGIVRSLAPECQIYSVRVLGQRLTGKGVVFAAGIRWAARHGMHVANLSLSSARQDLYGLFHSVSDEAAFAGLSLVCAANNSPGPSYPSLFSSVLSVACLPAGSTGFAYNPAPPVEFGAPGIDVDVAWLDGARITSTGNSYAAPHITGLVARVLGAHPGLRPFQVKTVLQAVADNARRP</sequence>
<keyword evidence="8" id="KW-1185">Reference proteome</keyword>
<dbReference type="AlphaFoldDB" id="A0A316AAA7"/>
<evidence type="ECO:0000256" key="2">
    <source>
        <dbReference type="ARBA" id="ARBA00022670"/>
    </source>
</evidence>
<evidence type="ECO:0000313" key="7">
    <source>
        <dbReference type="EMBL" id="PWJ54613.1"/>
    </source>
</evidence>
<feature type="domain" description="Peptidase S8/S53" evidence="6">
    <location>
        <begin position="38"/>
        <end position="265"/>
    </location>
</feature>
<dbReference type="InterPro" id="IPR023827">
    <property type="entry name" value="Peptidase_S8_Asp-AS"/>
</dbReference>
<name>A0A316AAA7_9ACTN</name>
<accession>A0A316AAA7</accession>
<feature type="active site" description="Charge relay system" evidence="5">
    <location>
        <position position="47"/>
    </location>
</feature>
<evidence type="ECO:0000256" key="5">
    <source>
        <dbReference type="PROSITE-ProRule" id="PRU01240"/>
    </source>
</evidence>
<proteinExistence type="inferred from homology"/>
<feature type="active site" description="Charge relay system" evidence="5">
    <location>
        <position position="232"/>
    </location>
</feature>
<protein>
    <submittedName>
        <fullName evidence="7">Subtilase family protein</fullName>
    </submittedName>
</protein>
<dbReference type="Proteomes" id="UP000245469">
    <property type="component" value="Unassembled WGS sequence"/>
</dbReference>
<evidence type="ECO:0000313" key="8">
    <source>
        <dbReference type="Proteomes" id="UP000245469"/>
    </source>
</evidence>
<dbReference type="InterPro" id="IPR015500">
    <property type="entry name" value="Peptidase_S8_subtilisin-rel"/>
</dbReference>
<dbReference type="PROSITE" id="PS00136">
    <property type="entry name" value="SUBTILASE_ASP"/>
    <property type="match status" value="1"/>
</dbReference>
<evidence type="ECO:0000256" key="3">
    <source>
        <dbReference type="ARBA" id="ARBA00022801"/>
    </source>
</evidence>
<comment type="caution">
    <text evidence="7">The sequence shown here is derived from an EMBL/GenBank/DDBJ whole genome shotgun (WGS) entry which is preliminary data.</text>
</comment>
<dbReference type="PANTHER" id="PTHR43806:SF11">
    <property type="entry name" value="CEREVISIN-RELATED"/>
    <property type="match status" value="1"/>
</dbReference>
<dbReference type="Pfam" id="PF00082">
    <property type="entry name" value="Peptidase_S8"/>
    <property type="match status" value="1"/>
</dbReference>
<dbReference type="GO" id="GO:0004252">
    <property type="term" value="F:serine-type endopeptidase activity"/>
    <property type="evidence" value="ECO:0007669"/>
    <property type="project" value="UniProtKB-UniRule"/>
</dbReference>
<dbReference type="SUPFAM" id="SSF52743">
    <property type="entry name" value="Subtilisin-like"/>
    <property type="match status" value="1"/>
</dbReference>